<keyword evidence="2" id="KW-1185">Reference proteome</keyword>
<sequence length="196" mass="22806">MNDRYVIIRDEQDTGTGRELYLDQILWEPDCGIRAGGSVRHDGENLLVHLWAKEKDIRAEYTAPLSPVHEDSCLEFFFMPEGEERYLNFEINPNGCLHIGFGRNRNDRERIVPDNPEKLFSIRTARTAEGWETKYRIPDAFLRKYYPGFAFSGILKANVYKCGDKTVHPHYLAWQPVGTPTPDYHRPEYFGEMVFG</sequence>
<name>A0AC61NAC1_9FIRM</name>
<dbReference type="Proteomes" id="UP000682782">
    <property type="component" value="Chromosome"/>
</dbReference>
<organism evidence="1 2">
    <name type="scientific">Aristaeella hokkaidonensis</name>
    <dbReference type="NCBI Taxonomy" id="3046382"/>
    <lineage>
        <taxon>Bacteria</taxon>
        <taxon>Bacillati</taxon>
        <taxon>Bacillota</taxon>
        <taxon>Clostridia</taxon>
        <taxon>Eubacteriales</taxon>
        <taxon>Aristaeellaceae</taxon>
        <taxon>Aristaeella</taxon>
    </lineage>
</organism>
<proteinExistence type="predicted"/>
<dbReference type="EMBL" id="CP068393">
    <property type="protein sequence ID" value="QUC68524.1"/>
    <property type="molecule type" value="Genomic_DNA"/>
</dbReference>
<evidence type="ECO:0000313" key="1">
    <source>
        <dbReference type="EMBL" id="QUC68524.1"/>
    </source>
</evidence>
<reference evidence="1" key="1">
    <citation type="submission" date="2021-01" db="EMBL/GenBank/DDBJ databases">
        <title>Complete genome sequence of Clostridiales bacterium R-7.</title>
        <authorList>
            <person name="Mahoney-Kurpe S.C."/>
            <person name="Palevich N."/>
            <person name="Koike S."/>
            <person name="Moon C.D."/>
            <person name="Attwood G.T."/>
        </authorList>
    </citation>
    <scope>NUCLEOTIDE SEQUENCE</scope>
    <source>
        <strain evidence="1">R-7</strain>
    </source>
</reference>
<evidence type="ECO:0000313" key="2">
    <source>
        <dbReference type="Proteomes" id="UP000682782"/>
    </source>
</evidence>
<gene>
    <name evidence="1" type="ORF">JYE49_07540</name>
</gene>
<accession>A0AC61NAC1</accession>
<protein>
    <submittedName>
        <fullName evidence="1">Uncharacterized protein</fullName>
    </submittedName>
</protein>